<dbReference type="SUPFAM" id="SSF56235">
    <property type="entry name" value="N-terminal nucleophile aminohydrolases (Ntn hydrolases)"/>
    <property type="match status" value="1"/>
</dbReference>
<dbReference type="GO" id="GO:0005737">
    <property type="term" value="C:cytoplasm"/>
    <property type="evidence" value="ECO:0007669"/>
    <property type="project" value="TreeGrafter"/>
</dbReference>
<dbReference type="AlphaFoldDB" id="A0AAX4JCZ2"/>
<reference evidence="1" key="1">
    <citation type="journal article" date="2024" name="BMC Genomics">
        <title>Functional annotation of a divergent genome using sequence and structure-based similarity.</title>
        <authorList>
            <person name="Svedberg D."/>
            <person name="Winiger R.R."/>
            <person name="Berg A."/>
            <person name="Sharma H."/>
            <person name="Tellgren-Roth C."/>
            <person name="Debrunner-Vossbrinck B.A."/>
            <person name="Vossbrinck C.R."/>
            <person name="Barandun J."/>
        </authorList>
    </citation>
    <scope>NUCLEOTIDE SEQUENCE</scope>
    <source>
        <strain evidence="1">Illinois isolate</strain>
    </source>
</reference>
<dbReference type="GO" id="GO:0051603">
    <property type="term" value="P:proteolysis involved in protein catabolic process"/>
    <property type="evidence" value="ECO:0007669"/>
    <property type="project" value="InterPro"/>
</dbReference>
<gene>
    <name evidence="1" type="ORF">VNE69_06064</name>
</gene>
<dbReference type="GeneID" id="90541561"/>
<dbReference type="InterPro" id="IPR001353">
    <property type="entry name" value="Proteasome_sua/b"/>
</dbReference>
<keyword evidence="1" id="KW-0647">Proteasome</keyword>
<dbReference type="Proteomes" id="UP001334084">
    <property type="component" value="Chromosome 6"/>
</dbReference>
<dbReference type="RefSeq" id="XP_065329888.1">
    <property type="nucleotide sequence ID" value="XM_065473816.1"/>
</dbReference>
<dbReference type="GO" id="GO:0005839">
    <property type="term" value="C:proteasome core complex"/>
    <property type="evidence" value="ECO:0007669"/>
    <property type="project" value="InterPro"/>
</dbReference>
<dbReference type="KEGG" id="vnx:VNE69_06064"/>
<evidence type="ECO:0000313" key="2">
    <source>
        <dbReference type="Proteomes" id="UP001334084"/>
    </source>
</evidence>
<keyword evidence="2" id="KW-1185">Reference proteome</keyword>
<dbReference type="PANTHER" id="PTHR32194:SF10">
    <property type="entry name" value="PROTEASOME SUBUNIT BETA TYPE-3"/>
    <property type="match status" value="1"/>
</dbReference>
<dbReference type="Gene3D" id="3.60.20.10">
    <property type="entry name" value="Glutamine Phosphoribosylpyrophosphate, subunit 1, domain 1"/>
    <property type="match status" value="1"/>
</dbReference>
<accession>A0AAX4JCZ2</accession>
<name>A0AAX4JCZ2_9MICR</name>
<evidence type="ECO:0000313" key="1">
    <source>
        <dbReference type="EMBL" id="WUR03743.1"/>
    </source>
</evidence>
<dbReference type="EMBL" id="CP142731">
    <property type="protein sequence ID" value="WUR03743.1"/>
    <property type="molecule type" value="Genomic_DNA"/>
</dbReference>
<protein>
    <submittedName>
        <fullName evidence="1">Proteasome subunit PSB3 (PSB3)</fullName>
    </submittedName>
</protein>
<dbReference type="InterPro" id="IPR023333">
    <property type="entry name" value="Proteasome_suB-type"/>
</dbReference>
<sequence length="205" mass="22993">MSDISQHYGGSLLAMIGKSSVAFLSDKRLGSGPISVSKNFTKIYSLTPRLFFGFTGLVSDGEMLFKKIRKNYNLFVQDNNKDMEPSELSNMISYILYQKRLQPYYVAVIVCGMTLDKKPYASSMDCIGAMKETSEFVTSGTASKNLMGLSEALFYPEMEDEDLFTTSVQTFLNSSDRDTFGGMGFECLLINPEGYKRREFVGRCD</sequence>
<dbReference type="PANTHER" id="PTHR32194">
    <property type="entry name" value="METALLOPROTEASE TLDD"/>
    <property type="match status" value="1"/>
</dbReference>
<dbReference type="Pfam" id="PF00227">
    <property type="entry name" value="Proteasome"/>
    <property type="match status" value="1"/>
</dbReference>
<dbReference type="InterPro" id="IPR029055">
    <property type="entry name" value="Ntn_hydrolases_N"/>
</dbReference>
<organism evidence="1 2">
    <name type="scientific">Vairimorpha necatrix</name>
    <dbReference type="NCBI Taxonomy" id="6039"/>
    <lineage>
        <taxon>Eukaryota</taxon>
        <taxon>Fungi</taxon>
        <taxon>Fungi incertae sedis</taxon>
        <taxon>Microsporidia</taxon>
        <taxon>Nosematidae</taxon>
        <taxon>Vairimorpha</taxon>
    </lineage>
</organism>
<proteinExistence type="predicted"/>